<evidence type="ECO:0000256" key="2">
    <source>
        <dbReference type="ARBA" id="ARBA00023002"/>
    </source>
</evidence>
<evidence type="ECO:0000313" key="4">
    <source>
        <dbReference type="EMBL" id="VDM24236.1"/>
    </source>
</evidence>
<dbReference type="PANTHER" id="PTHR43570">
    <property type="entry name" value="ALDEHYDE DEHYDROGENASE"/>
    <property type="match status" value="1"/>
</dbReference>
<organism evidence="6">
    <name type="scientific">Hydatigena taeniaeformis</name>
    <name type="common">Feline tapeworm</name>
    <name type="synonym">Taenia taeniaeformis</name>
    <dbReference type="NCBI Taxonomy" id="6205"/>
    <lineage>
        <taxon>Eukaryota</taxon>
        <taxon>Metazoa</taxon>
        <taxon>Spiralia</taxon>
        <taxon>Lophotrochozoa</taxon>
        <taxon>Platyhelminthes</taxon>
        <taxon>Cestoda</taxon>
        <taxon>Eucestoda</taxon>
        <taxon>Cyclophyllidea</taxon>
        <taxon>Taeniidae</taxon>
        <taxon>Hydatigera</taxon>
    </lineage>
</organism>
<keyword evidence="2" id="KW-0560">Oxidoreductase</keyword>
<evidence type="ECO:0000313" key="6">
    <source>
        <dbReference type="WBParaSite" id="TTAC_0000413801-mRNA-1"/>
    </source>
</evidence>
<dbReference type="GO" id="GO:0005737">
    <property type="term" value="C:cytoplasm"/>
    <property type="evidence" value="ECO:0007669"/>
    <property type="project" value="TreeGrafter"/>
</dbReference>
<reference evidence="6" key="1">
    <citation type="submission" date="2017-02" db="UniProtKB">
        <authorList>
            <consortium name="WormBaseParasite"/>
        </authorList>
    </citation>
    <scope>IDENTIFICATION</scope>
</reference>
<dbReference type="InterPro" id="IPR016161">
    <property type="entry name" value="Ald_DH/histidinol_DH"/>
</dbReference>
<sequence>MLQPKFLKECRYALESFYGHLPNIDTKDYGRIITTEHTERLREMILKTEGRLVFGGLVNVSGKFVQPTVYCDVPEYDVLMLHEIFGPILPVITINSSEEALEYVSNQRKPQALYVFSSKKSIFKKWKKHSESNVIMHNDVAMLKGTRKTFGGVEASGFVRYRGKSSIELFSRYRGVIERYKKDDGDCK</sequence>
<dbReference type="InterPro" id="IPR016162">
    <property type="entry name" value="Ald_DH_N"/>
</dbReference>
<evidence type="ECO:0000256" key="1">
    <source>
        <dbReference type="ARBA" id="ARBA00009986"/>
    </source>
</evidence>
<keyword evidence="5" id="KW-1185">Reference proteome</keyword>
<dbReference type="OrthoDB" id="440325at2759"/>
<protein>
    <submittedName>
        <fullName evidence="6">Aldedh domain-containing protein</fullName>
    </submittedName>
</protein>
<dbReference type="SUPFAM" id="SSF53720">
    <property type="entry name" value="ALDH-like"/>
    <property type="match status" value="1"/>
</dbReference>
<dbReference type="GO" id="GO:0004029">
    <property type="term" value="F:aldehyde dehydrogenase (NAD+) activity"/>
    <property type="evidence" value="ECO:0007669"/>
    <property type="project" value="TreeGrafter"/>
</dbReference>
<name>A0A0R3WTP8_HYDTA</name>
<dbReference type="WBParaSite" id="TTAC_0000413801-mRNA-1">
    <property type="protein sequence ID" value="TTAC_0000413801-mRNA-1"/>
    <property type="gene ID" value="TTAC_0000413801"/>
</dbReference>
<dbReference type="GO" id="GO:0006081">
    <property type="term" value="P:aldehyde metabolic process"/>
    <property type="evidence" value="ECO:0007669"/>
    <property type="project" value="InterPro"/>
</dbReference>
<proteinExistence type="inferred from homology"/>
<dbReference type="Pfam" id="PF00171">
    <property type="entry name" value="Aldedh"/>
    <property type="match status" value="1"/>
</dbReference>
<dbReference type="InterPro" id="IPR015590">
    <property type="entry name" value="Aldehyde_DH_dom"/>
</dbReference>
<dbReference type="Gene3D" id="3.40.309.10">
    <property type="entry name" value="Aldehyde Dehydrogenase, Chain A, domain 2"/>
    <property type="match status" value="1"/>
</dbReference>
<feature type="domain" description="Aldehyde dehydrogenase" evidence="3">
    <location>
        <begin position="5"/>
        <end position="174"/>
    </location>
</feature>
<dbReference type="PANTHER" id="PTHR43570:SF16">
    <property type="entry name" value="ALDEHYDE DEHYDROGENASE TYPE III, ISOFORM Q"/>
    <property type="match status" value="1"/>
</dbReference>
<accession>A0A0R3WTP8</accession>
<gene>
    <name evidence="4" type="ORF">TTAC_LOCUS4124</name>
</gene>
<dbReference type="Proteomes" id="UP000274429">
    <property type="component" value="Unassembled WGS sequence"/>
</dbReference>
<evidence type="ECO:0000313" key="5">
    <source>
        <dbReference type="Proteomes" id="UP000274429"/>
    </source>
</evidence>
<evidence type="ECO:0000259" key="3">
    <source>
        <dbReference type="Pfam" id="PF00171"/>
    </source>
</evidence>
<dbReference type="Gene3D" id="3.40.605.10">
    <property type="entry name" value="Aldehyde Dehydrogenase, Chain A, domain 1"/>
    <property type="match status" value="1"/>
</dbReference>
<comment type="similarity">
    <text evidence="1">Belongs to the aldehyde dehydrogenase family.</text>
</comment>
<dbReference type="STRING" id="6205.A0A0R3WTP8"/>
<dbReference type="InterPro" id="IPR012394">
    <property type="entry name" value="Aldehyde_DH_NAD(P)"/>
</dbReference>
<dbReference type="AlphaFoldDB" id="A0A0R3WTP8"/>
<dbReference type="EMBL" id="UYWX01003720">
    <property type="protein sequence ID" value="VDM24236.1"/>
    <property type="molecule type" value="Genomic_DNA"/>
</dbReference>
<dbReference type="InterPro" id="IPR016163">
    <property type="entry name" value="Ald_DH_C"/>
</dbReference>
<reference evidence="4 5" key="2">
    <citation type="submission" date="2018-11" db="EMBL/GenBank/DDBJ databases">
        <authorList>
            <consortium name="Pathogen Informatics"/>
        </authorList>
    </citation>
    <scope>NUCLEOTIDE SEQUENCE [LARGE SCALE GENOMIC DNA]</scope>
</reference>